<feature type="region of interest" description="Disordered" evidence="3">
    <location>
        <begin position="14"/>
        <end position="47"/>
    </location>
</feature>
<dbReference type="AlphaFoldDB" id="A0A8H7S5X4"/>
<comment type="similarity">
    <text evidence="1">Belongs to the gonadal family.</text>
</comment>
<proteinExistence type="inferred from homology"/>
<sequence>MDINQILSFLQAQKQQQEQENNNINNVHPDPIDQVQNESMEMTPSQPLESRLMEVEQTPPIDSSSLNIPTGMSLAAIDPSLIAEVRQEFLSNQQQQKQDQNNYMSIQKEESYQPEAYNPEAYNPEAYDPEGYQPEAYDPEASQMEPYYSFEEKQPDNSLDSLLDSLRNTTKVTPQVLEALGRMCRETDLLSVLRECQQSQHNLEEELNRKRQEVQSRHQKSKDALFAHHSSFNLSIYCLFRELVGKTPDYEAIEKKAQEELRKIDMHILRQMDNQLRSQQGRLAMLKVPFFKQTNDPAEIQMQHKILSILLDMIDDDENNNNNNE</sequence>
<evidence type="ECO:0000256" key="2">
    <source>
        <dbReference type="SAM" id="Coils"/>
    </source>
</evidence>
<keyword evidence="5" id="KW-1185">Reference proteome</keyword>
<dbReference type="Pfam" id="PF07324">
    <property type="entry name" value="DGCR6"/>
    <property type="match status" value="1"/>
</dbReference>
<comment type="caution">
    <text evidence="4">The sequence shown here is derived from an EMBL/GenBank/DDBJ whole genome shotgun (WGS) entry which is preliminary data.</text>
</comment>
<keyword evidence="2" id="KW-0175">Coiled coil</keyword>
<dbReference type="InterPro" id="IPR010849">
    <property type="entry name" value="Gonadal"/>
</dbReference>
<protein>
    <submittedName>
        <fullName evidence="4">Uncharacterized protein</fullName>
    </submittedName>
</protein>
<organism evidence="4 5">
    <name type="scientific">Circinella minor</name>
    <dbReference type="NCBI Taxonomy" id="1195481"/>
    <lineage>
        <taxon>Eukaryota</taxon>
        <taxon>Fungi</taxon>
        <taxon>Fungi incertae sedis</taxon>
        <taxon>Mucoromycota</taxon>
        <taxon>Mucoromycotina</taxon>
        <taxon>Mucoromycetes</taxon>
        <taxon>Mucorales</taxon>
        <taxon>Lichtheimiaceae</taxon>
        <taxon>Circinella</taxon>
    </lineage>
</organism>
<gene>
    <name evidence="4" type="ORF">INT45_009002</name>
</gene>
<evidence type="ECO:0000313" key="5">
    <source>
        <dbReference type="Proteomes" id="UP000646827"/>
    </source>
</evidence>
<feature type="coiled-coil region" evidence="2">
    <location>
        <begin position="193"/>
        <end position="224"/>
    </location>
</feature>
<accession>A0A8H7S5X4</accession>
<feature type="compositionally biased region" description="Low complexity" evidence="3">
    <location>
        <begin position="14"/>
        <end position="26"/>
    </location>
</feature>
<name>A0A8H7S5X4_9FUNG</name>
<dbReference type="EMBL" id="JAEPRB010000063">
    <property type="protein sequence ID" value="KAG2223345.1"/>
    <property type="molecule type" value="Genomic_DNA"/>
</dbReference>
<feature type="compositionally biased region" description="Polar residues" evidence="3">
    <location>
        <begin position="34"/>
        <end position="47"/>
    </location>
</feature>
<dbReference type="OrthoDB" id="21617at2759"/>
<evidence type="ECO:0000256" key="3">
    <source>
        <dbReference type="SAM" id="MobiDB-lite"/>
    </source>
</evidence>
<evidence type="ECO:0000313" key="4">
    <source>
        <dbReference type="EMBL" id="KAG2223345.1"/>
    </source>
</evidence>
<dbReference type="Proteomes" id="UP000646827">
    <property type="component" value="Unassembled WGS sequence"/>
</dbReference>
<evidence type="ECO:0000256" key="1">
    <source>
        <dbReference type="ARBA" id="ARBA00005939"/>
    </source>
</evidence>
<reference evidence="4 5" key="1">
    <citation type="submission" date="2020-12" db="EMBL/GenBank/DDBJ databases">
        <title>Metabolic potential, ecology and presence of endohyphal bacteria is reflected in genomic diversity of Mucoromycotina.</title>
        <authorList>
            <person name="Muszewska A."/>
            <person name="Okrasinska A."/>
            <person name="Steczkiewicz K."/>
            <person name="Drgas O."/>
            <person name="Orlowska M."/>
            <person name="Perlinska-Lenart U."/>
            <person name="Aleksandrzak-Piekarczyk T."/>
            <person name="Szatraj K."/>
            <person name="Zielenkiewicz U."/>
            <person name="Pilsyk S."/>
            <person name="Malc E."/>
            <person name="Mieczkowski P."/>
            <person name="Kruszewska J.S."/>
            <person name="Biernat P."/>
            <person name="Pawlowska J."/>
        </authorList>
    </citation>
    <scope>NUCLEOTIDE SEQUENCE [LARGE SCALE GENOMIC DNA]</scope>
    <source>
        <strain evidence="4 5">CBS 142.35</strain>
    </source>
</reference>